<keyword evidence="3 5" id="KW-1133">Transmembrane helix</keyword>
<name>A0ABQ9F1W2_TEGGR</name>
<dbReference type="EMBL" id="JARBDR010000657">
    <property type="protein sequence ID" value="KAJ8309585.1"/>
    <property type="molecule type" value="Genomic_DNA"/>
</dbReference>
<evidence type="ECO:0000256" key="2">
    <source>
        <dbReference type="ARBA" id="ARBA00022692"/>
    </source>
</evidence>
<dbReference type="PANTHER" id="PTHR10671:SF108">
    <property type="entry name" value="CLAUDIN FAMILY PROTEIN-RELATED"/>
    <property type="match status" value="1"/>
</dbReference>
<comment type="subcellular location">
    <subcellularLocation>
        <location evidence="1">Membrane</location>
        <topology evidence="1">Multi-pass membrane protein</topology>
    </subcellularLocation>
</comment>
<sequence>MRTSDVEVMSVIQDLKSSSLWSKLAFILLLVATLFVCIAFTCTGWGEEKRSGFHWGLWRGCSSSDISARCVHLDGWANDDLKSASLFGKLAFVFLAIASLFVCIAFTCTGWGELNTGMHWGLWRVCSENTYTPGCTPTDGWALDWWAATQALVIFGFFGILVSFFLVILYIFVGKCQKNSEVAMGAGIICIVTGVLYLIGCIVFAAEWDKNYKDTNTLDYFLSYAFGLSIVALILEIVAGVFLILEGKGKGVGQNPA</sequence>
<organism evidence="6 7">
    <name type="scientific">Tegillarca granosa</name>
    <name type="common">Malaysian cockle</name>
    <name type="synonym">Anadara granosa</name>
    <dbReference type="NCBI Taxonomy" id="220873"/>
    <lineage>
        <taxon>Eukaryota</taxon>
        <taxon>Metazoa</taxon>
        <taxon>Spiralia</taxon>
        <taxon>Lophotrochozoa</taxon>
        <taxon>Mollusca</taxon>
        <taxon>Bivalvia</taxon>
        <taxon>Autobranchia</taxon>
        <taxon>Pteriomorphia</taxon>
        <taxon>Arcoida</taxon>
        <taxon>Arcoidea</taxon>
        <taxon>Arcidae</taxon>
        <taxon>Tegillarca</taxon>
    </lineage>
</organism>
<keyword evidence="4 5" id="KW-0472">Membrane</keyword>
<comment type="caution">
    <text evidence="6">The sequence shown here is derived from an EMBL/GenBank/DDBJ whole genome shotgun (WGS) entry which is preliminary data.</text>
</comment>
<feature type="transmembrane region" description="Helical" evidence="5">
    <location>
        <begin position="90"/>
        <end position="112"/>
    </location>
</feature>
<evidence type="ECO:0000256" key="4">
    <source>
        <dbReference type="ARBA" id="ARBA00023136"/>
    </source>
</evidence>
<evidence type="ECO:0000256" key="5">
    <source>
        <dbReference type="SAM" id="Phobius"/>
    </source>
</evidence>
<keyword evidence="7" id="KW-1185">Reference proteome</keyword>
<keyword evidence="2 5" id="KW-0812">Transmembrane</keyword>
<feature type="transmembrane region" description="Helical" evidence="5">
    <location>
        <begin position="185"/>
        <end position="206"/>
    </location>
</feature>
<feature type="transmembrane region" description="Helical" evidence="5">
    <location>
        <begin position="151"/>
        <end position="173"/>
    </location>
</feature>
<feature type="transmembrane region" description="Helical" evidence="5">
    <location>
        <begin position="20"/>
        <end position="42"/>
    </location>
</feature>
<evidence type="ECO:0000256" key="3">
    <source>
        <dbReference type="ARBA" id="ARBA00022989"/>
    </source>
</evidence>
<dbReference type="PANTHER" id="PTHR10671">
    <property type="entry name" value="EPITHELIAL MEMBRANE PROTEIN-RELATED"/>
    <property type="match status" value="1"/>
</dbReference>
<reference evidence="6 7" key="1">
    <citation type="submission" date="2022-12" db="EMBL/GenBank/DDBJ databases">
        <title>Chromosome-level genome of Tegillarca granosa.</title>
        <authorList>
            <person name="Kim J."/>
        </authorList>
    </citation>
    <scope>NUCLEOTIDE SEQUENCE [LARGE SCALE GENOMIC DNA]</scope>
    <source>
        <strain evidence="6">Teg-2019</strain>
        <tissue evidence="6">Adductor muscle</tissue>
    </source>
</reference>
<feature type="transmembrane region" description="Helical" evidence="5">
    <location>
        <begin position="221"/>
        <end position="245"/>
    </location>
</feature>
<accession>A0ABQ9F1W2</accession>
<protein>
    <submittedName>
        <fullName evidence="6">Uncharacterized protein</fullName>
    </submittedName>
</protein>
<dbReference type="Proteomes" id="UP001217089">
    <property type="component" value="Unassembled WGS sequence"/>
</dbReference>
<proteinExistence type="predicted"/>
<dbReference type="Gene3D" id="1.20.140.150">
    <property type="match status" value="1"/>
</dbReference>
<evidence type="ECO:0000256" key="1">
    <source>
        <dbReference type="ARBA" id="ARBA00004141"/>
    </source>
</evidence>
<gene>
    <name evidence="6" type="ORF">KUTeg_014459</name>
</gene>
<dbReference type="InterPro" id="IPR050579">
    <property type="entry name" value="PMP-22/EMP/MP20-like"/>
</dbReference>
<evidence type="ECO:0000313" key="6">
    <source>
        <dbReference type="EMBL" id="KAJ8309585.1"/>
    </source>
</evidence>
<dbReference type="InterPro" id="IPR004031">
    <property type="entry name" value="PMP22/EMP/MP20/Claudin"/>
</dbReference>
<evidence type="ECO:0000313" key="7">
    <source>
        <dbReference type="Proteomes" id="UP001217089"/>
    </source>
</evidence>
<dbReference type="Pfam" id="PF00822">
    <property type="entry name" value="PMP22_Claudin"/>
    <property type="match status" value="1"/>
</dbReference>